<dbReference type="EMBL" id="JAVBIK010000001">
    <property type="protein sequence ID" value="MDT7517697.1"/>
    <property type="molecule type" value="Genomic_DNA"/>
</dbReference>
<dbReference type="Proteomes" id="UP001321700">
    <property type="component" value="Unassembled WGS sequence"/>
</dbReference>
<evidence type="ECO:0000313" key="3">
    <source>
        <dbReference type="Proteomes" id="UP001321700"/>
    </source>
</evidence>
<keyword evidence="3" id="KW-1185">Reference proteome</keyword>
<name>A0ABU3KKB4_9BURK</name>
<dbReference type="InterPro" id="IPR045851">
    <property type="entry name" value="AMP-bd_C_sf"/>
</dbReference>
<dbReference type="InterPro" id="IPR050237">
    <property type="entry name" value="ATP-dep_AMP-bd_enzyme"/>
</dbReference>
<dbReference type="InterPro" id="IPR042099">
    <property type="entry name" value="ANL_N_sf"/>
</dbReference>
<organism evidence="2 3">
    <name type="scientific">Rhodoferax potami</name>
    <dbReference type="NCBI Taxonomy" id="3068338"/>
    <lineage>
        <taxon>Bacteria</taxon>
        <taxon>Pseudomonadati</taxon>
        <taxon>Pseudomonadota</taxon>
        <taxon>Betaproteobacteria</taxon>
        <taxon>Burkholderiales</taxon>
        <taxon>Comamonadaceae</taxon>
        <taxon>Rhodoferax</taxon>
    </lineage>
</organism>
<dbReference type="Pfam" id="PF00501">
    <property type="entry name" value="AMP-binding"/>
    <property type="match status" value="1"/>
</dbReference>
<feature type="domain" description="AMP-dependent synthetase/ligase" evidence="1">
    <location>
        <begin position="115"/>
        <end position="263"/>
    </location>
</feature>
<dbReference type="Gene3D" id="3.40.50.12780">
    <property type="entry name" value="N-terminal domain of ligase-like"/>
    <property type="match status" value="1"/>
</dbReference>
<gene>
    <name evidence="2" type="ORF">RAE19_02905</name>
</gene>
<dbReference type="RefSeq" id="WP_313873508.1">
    <property type="nucleotide sequence ID" value="NZ_JAVBIK010000001.1"/>
</dbReference>
<dbReference type="SUPFAM" id="SSF56801">
    <property type="entry name" value="Acetyl-CoA synthetase-like"/>
    <property type="match status" value="1"/>
</dbReference>
<proteinExistence type="predicted"/>
<dbReference type="PANTHER" id="PTHR43767:SF10">
    <property type="entry name" value="SURFACTIN SYNTHASE SUBUNIT 1"/>
    <property type="match status" value="1"/>
</dbReference>
<accession>A0ABU3KKB4</accession>
<reference evidence="2 3" key="1">
    <citation type="submission" date="2023-08" db="EMBL/GenBank/DDBJ databases">
        <title>Rhodoferax potami sp. nov. and Rhodoferax mekongensis sp. nov., isolated from the Mekong River in Thailand.</title>
        <authorList>
            <person name="Kitikhun S."/>
            <person name="Charoenyingcharoen P."/>
            <person name="Siriarchawattana P."/>
            <person name="Likhitrattanapisal S."/>
            <person name="Nilsakha T."/>
            <person name="Chanpet A."/>
            <person name="Rattanawaree P."/>
            <person name="Ingsriswang S."/>
        </authorList>
    </citation>
    <scope>NUCLEOTIDE SEQUENCE [LARGE SCALE GENOMIC DNA]</scope>
    <source>
        <strain evidence="2 3">TBRC 17660</strain>
    </source>
</reference>
<dbReference type="InterPro" id="IPR000873">
    <property type="entry name" value="AMP-dep_synth/lig_dom"/>
</dbReference>
<dbReference type="Gene3D" id="3.30.300.30">
    <property type="match status" value="1"/>
</dbReference>
<sequence length="424" mass="45759">MATGEALLWWREPAVVRRFVADLLQSEMALLRPSGWAWPAATQGDIHLVRDLQADSLEMMSLFAAFADALPAQTPDMVDTLHEHTTWHGWAQVLASAMEAAYAHSGARMPMRFRTSGSTGTPKSCVHAFGDLVQEMQAMAAVLATLQLPIQRVVSAVRSHHIYGFLFTVLLPRIVREQPVPVVNLQGRAPLGLERSLQPVDLVVAYPDWWRAALRSSPRFPDGVVGVSSTAPCPEDVAQAALAAGLQEFLQIYGSSETAGIGWRASGAGMAAFQLHGFWQRVADAPHHLQRTHADGSTARVALQDALIWQADGCFVPGPRLDATVQVGGVNVDLVQLQAKLQGHLAVQAVALRLHPFAGTPRIKAFVVPADPASGDAALRDALAVWCRQHLAPAARPVHWTFGPILPVNAQGKPTDWPVDLDAA</sequence>
<comment type="caution">
    <text evidence="2">The sequence shown here is derived from an EMBL/GenBank/DDBJ whole genome shotgun (WGS) entry which is preliminary data.</text>
</comment>
<evidence type="ECO:0000313" key="2">
    <source>
        <dbReference type="EMBL" id="MDT7517697.1"/>
    </source>
</evidence>
<dbReference type="PANTHER" id="PTHR43767">
    <property type="entry name" value="LONG-CHAIN-FATTY-ACID--COA LIGASE"/>
    <property type="match status" value="1"/>
</dbReference>
<evidence type="ECO:0000259" key="1">
    <source>
        <dbReference type="Pfam" id="PF00501"/>
    </source>
</evidence>
<protein>
    <submittedName>
        <fullName evidence="2">AMP-binding protein</fullName>
    </submittedName>
</protein>